<accession>A0ABN2VPM2</accession>
<gene>
    <name evidence="2" type="ORF">GCM10009801_12960</name>
</gene>
<organism evidence="2 3">
    <name type="scientific">Streptomyces albiaxialis</name>
    <dbReference type="NCBI Taxonomy" id="329523"/>
    <lineage>
        <taxon>Bacteria</taxon>
        <taxon>Bacillati</taxon>
        <taxon>Actinomycetota</taxon>
        <taxon>Actinomycetes</taxon>
        <taxon>Kitasatosporales</taxon>
        <taxon>Streptomycetaceae</taxon>
        <taxon>Streptomyces</taxon>
    </lineage>
</organism>
<evidence type="ECO:0000313" key="3">
    <source>
        <dbReference type="Proteomes" id="UP001500016"/>
    </source>
</evidence>
<dbReference type="Proteomes" id="UP001500016">
    <property type="component" value="Unassembled WGS sequence"/>
</dbReference>
<reference evidence="2 3" key="1">
    <citation type="journal article" date="2019" name="Int. J. Syst. Evol. Microbiol.">
        <title>The Global Catalogue of Microorganisms (GCM) 10K type strain sequencing project: providing services to taxonomists for standard genome sequencing and annotation.</title>
        <authorList>
            <consortium name="The Broad Institute Genomics Platform"/>
            <consortium name="The Broad Institute Genome Sequencing Center for Infectious Disease"/>
            <person name="Wu L."/>
            <person name="Ma J."/>
        </authorList>
    </citation>
    <scope>NUCLEOTIDE SEQUENCE [LARGE SCALE GENOMIC DNA]</scope>
    <source>
        <strain evidence="2 3">JCM 15478</strain>
    </source>
</reference>
<sequence length="65" mass="6976">MHDGPLPGGRLTASPGAIGTAGLRSCRLGQPLRYRRQPPRGRSEDMKVKYKETARGGLAVNAIEC</sequence>
<evidence type="ECO:0000256" key="1">
    <source>
        <dbReference type="SAM" id="MobiDB-lite"/>
    </source>
</evidence>
<keyword evidence="3" id="KW-1185">Reference proteome</keyword>
<feature type="region of interest" description="Disordered" evidence="1">
    <location>
        <begin position="1"/>
        <end position="23"/>
    </location>
</feature>
<protein>
    <submittedName>
        <fullName evidence="2">Uncharacterized protein</fullName>
    </submittedName>
</protein>
<feature type="region of interest" description="Disordered" evidence="1">
    <location>
        <begin position="28"/>
        <end position="47"/>
    </location>
</feature>
<dbReference type="EMBL" id="BAAAPE010000002">
    <property type="protein sequence ID" value="GAA2066468.1"/>
    <property type="molecule type" value="Genomic_DNA"/>
</dbReference>
<comment type="caution">
    <text evidence="2">The sequence shown here is derived from an EMBL/GenBank/DDBJ whole genome shotgun (WGS) entry which is preliminary data.</text>
</comment>
<name>A0ABN2VPM2_9ACTN</name>
<evidence type="ECO:0000313" key="2">
    <source>
        <dbReference type="EMBL" id="GAA2066468.1"/>
    </source>
</evidence>
<proteinExistence type="predicted"/>